<evidence type="ECO:0000256" key="5">
    <source>
        <dbReference type="ARBA" id="ARBA00023288"/>
    </source>
</evidence>
<dbReference type="GO" id="GO:0005737">
    <property type="term" value="C:cytoplasm"/>
    <property type="evidence" value="ECO:0007669"/>
    <property type="project" value="UniProtKB-ARBA"/>
</dbReference>
<evidence type="ECO:0000259" key="6">
    <source>
        <dbReference type="PROSITE" id="PS50076"/>
    </source>
</evidence>
<keyword evidence="2" id="KW-0472">Membrane</keyword>
<keyword evidence="5" id="KW-0449">Lipoprotein</keyword>
<sequence length="62" mass="7266">FDSFKLTRRSSADEIQRAFAAQRLIWHPDKNPGDAVARETYATMQRAHAILMDPEQRRLHDE</sequence>
<keyword evidence="4" id="KW-0143">Chaperone</keyword>
<evidence type="ECO:0000313" key="7">
    <source>
        <dbReference type="EnsemblProtists" id="EOD08142"/>
    </source>
</evidence>
<dbReference type="PaxDb" id="2903-EOD08142"/>
<dbReference type="SUPFAM" id="SSF46565">
    <property type="entry name" value="Chaperone J-domain"/>
    <property type="match status" value="1"/>
</dbReference>
<reference evidence="7" key="2">
    <citation type="submission" date="2024-10" db="UniProtKB">
        <authorList>
            <consortium name="EnsemblProtists"/>
        </authorList>
    </citation>
    <scope>IDENTIFICATION</scope>
</reference>
<dbReference type="KEGG" id="ehx:EMIHUDRAFT_48840"/>
<dbReference type="GO" id="GO:0016020">
    <property type="term" value="C:membrane"/>
    <property type="evidence" value="ECO:0007669"/>
    <property type="project" value="UniProtKB-SubCell"/>
</dbReference>
<feature type="domain" description="J" evidence="6">
    <location>
        <begin position="1"/>
        <end position="62"/>
    </location>
</feature>
<evidence type="ECO:0000313" key="8">
    <source>
        <dbReference type="Proteomes" id="UP000013827"/>
    </source>
</evidence>
<evidence type="ECO:0000256" key="1">
    <source>
        <dbReference type="ARBA" id="ARBA00004635"/>
    </source>
</evidence>
<dbReference type="EnsemblProtists" id="EOD08142">
    <property type="protein sequence ID" value="EOD08142"/>
    <property type="gene ID" value="EMIHUDRAFT_48840"/>
</dbReference>
<dbReference type="PROSITE" id="PS50076">
    <property type="entry name" value="DNAJ_2"/>
    <property type="match status" value="1"/>
</dbReference>
<dbReference type="SMART" id="SM00271">
    <property type="entry name" value="DnaJ"/>
    <property type="match status" value="1"/>
</dbReference>
<accession>A0A0D3IA57</accession>
<dbReference type="AlphaFoldDB" id="A0A0D3IA57"/>
<organism evidence="7 8">
    <name type="scientific">Emiliania huxleyi (strain CCMP1516)</name>
    <dbReference type="NCBI Taxonomy" id="280463"/>
    <lineage>
        <taxon>Eukaryota</taxon>
        <taxon>Haptista</taxon>
        <taxon>Haptophyta</taxon>
        <taxon>Prymnesiophyceae</taxon>
        <taxon>Isochrysidales</taxon>
        <taxon>Noelaerhabdaceae</taxon>
        <taxon>Emiliania</taxon>
    </lineage>
</organism>
<dbReference type="InterPro" id="IPR051434">
    <property type="entry name" value="DnaJ_C_subfamily_member5"/>
</dbReference>
<evidence type="ECO:0000256" key="2">
    <source>
        <dbReference type="ARBA" id="ARBA00023136"/>
    </source>
</evidence>
<dbReference type="STRING" id="2903.R1BFN5"/>
<dbReference type="PANTHER" id="PTHR44027:SF7">
    <property type="entry name" value="DNAJ HOMOLOG SUBFAMILY C MEMBER 5 HOMOLOG"/>
    <property type="match status" value="1"/>
</dbReference>
<dbReference type="PRINTS" id="PR00625">
    <property type="entry name" value="JDOMAIN"/>
</dbReference>
<dbReference type="CDD" id="cd06257">
    <property type="entry name" value="DnaJ"/>
    <property type="match status" value="1"/>
</dbReference>
<dbReference type="Gene3D" id="1.10.287.110">
    <property type="entry name" value="DnaJ domain"/>
    <property type="match status" value="1"/>
</dbReference>
<evidence type="ECO:0000256" key="4">
    <source>
        <dbReference type="ARBA" id="ARBA00023186"/>
    </source>
</evidence>
<comment type="subcellular location">
    <subcellularLocation>
        <location evidence="1">Membrane</location>
        <topology evidence="1">Lipid-anchor</topology>
    </subcellularLocation>
</comment>
<dbReference type="InterPro" id="IPR001623">
    <property type="entry name" value="DnaJ_domain"/>
</dbReference>
<dbReference type="GeneID" id="17254342"/>
<keyword evidence="8" id="KW-1185">Reference proteome</keyword>
<dbReference type="RefSeq" id="XP_005760571.1">
    <property type="nucleotide sequence ID" value="XM_005760514.1"/>
</dbReference>
<dbReference type="Pfam" id="PF00226">
    <property type="entry name" value="DnaJ"/>
    <property type="match status" value="1"/>
</dbReference>
<keyword evidence="3" id="KW-0564">Palmitate</keyword>
<name>A0A0D3IA57_EMIH1</name>
<dbReference type="PANTHER" id="PTHR44027">
    <property type="entry name" value="DNAJ HOMOLOG SUBFAMILY C MEMBER 5 HOMOLOG"/>
    <property type="match status" value="1"/>
</dbReference>
<protein>
    <recommendedName>
        <fullName evidence="6">J domain-containing protein</fullName>
    </recommendedName>
</protein>
<reference evidence="8" key="1">
    <citation type="journal article" date="2013" name="Nature">
        <title>Pan genome of the phytoplankton Emiliania underpins its global distribution.</title>
        <authorList>
            <person name="Read B.A."/>
            <person name="Kegel J."/>
            <person name="Klute M.J."/>
            <person name="Kuo A."/>
            <person name="Lefebvre S.C."/>
            <person name="Maumus F."/>
            <person name="Mayer C."/>
            <person name="Miller J."/>
            <person name="Monier A."/>
            <person name="Salamov A."/>
            <person name="Young J."/>
            <person name="Aguilar M."/>
            <person name="Claverie J.M."/>
            <person name="Frickenhaus S."/>
            <person name="Gonzalez K."/>
            <person name="Herman E.K."/>
            <person name="Lin Y.C."/>
            <person name="Napier J."/>
            <person name="Ogata H."/>
            <person name="Sarno A.F."/>
            <person name="Shmutz J."/>
            <person name="Schroeder D."/>
            <person name="de Vargas C."/>
            <person name="Verret F."/>
            <person name="von Dassow P."/>
            <person name="Valentin K."/>
            <person name="Van de Peer Y."/>
            <person name="Wheeler G."/>
            <person name="Dacks J.B."/>
            <person name="Delwiche C.F."/>
            <person name="Dyhrman S.T."/>
            <person name="Glockner G."/>
            <person name="John U."/>
            <person name="Richards T."/>
            <person name="Worden A.Z."/>
            <person name="Zhang X."/>
            <person name="Grigoriev I.V."/>
            <person name="Allen A.E."/>
            <person name="Bidle K."/>
            <person name="Borodovsky M."/>
            <person name="Bowler C."/>
            <person name="Brownlee C."/>
            <person name="Cock J.M."/>
            <person name="Elias M."/>
            <person name="Gladyshev V.N."/>
            <person name="Groth M."/>
            <person name="Guda C."/>
            <person name="Hadaegh A."/>
            <person name="Iglesias-Rodriguez M.D."/>
            <person name="Jenkins J."/>
            <person name="Jones B.M."/>
            <person name="Lawson T."/>
            <person name="Leese F."/>
            <person name="Lindquist E."/>
            <person name="Lobanov A."/>
            <person name="Lomsadze A."/>
            <person name="Malik S.B."/>
            <person name="Marsh M.E."/>
            <person name="Mackinder L."/>
            <person name="Mock T."/>
            <person name="Mueller-Roeber B."/>
            <person name="Pagarete A."/>
            <person name="Parker M."/>
            <person name="Probert I."/>
            <person name="Quesneville H."/>
            <person name="Raines C."/>
            <person name="Rensing S.A."/>
            <person name="Riano-Pachon D.M."/>
            <person name="Richier S."/>
            <person name="Rokitta S."/>
            <person name="Shiraiwa Y."/>
            <person name="Soanes D.M."/>
            <person name="van der Giezen M."/>
            <person name="Wahlund T.M."/>
            <person name="Williams B."/>
            <person name="Wilson W."/>
            <person name="Wolfe G."/>
            <person name="Wurch L.L."/>
        </authorList>
    </citation>
    <scope>NUCLEOTIDE SEQUENCE</scope>
</reference>
<evidence type="ECO:0000256" key="3">
    <source>
        <dbReference type="ARBA" id="ARBA00023139"/>
    </source>
</evidence>
<proteinExistence type="predicted"/>
<dbReference type="HOGENOM" id="CLU_017633_18_1_1"/>
<dbReference type="Proteomes" id="UP000013827">
    <property type="component" value="Unassembled WGS sequence"/>
</dbReference>
<dbReference type="InterPro" id="IPR036869">
    <property type="entry name" value="J_dom_sf"/>
</dbReference>